<dbReference type="InterPro" id="IPR032859">
    <property type="entry name" value="KH_dom-like"/>
</dbReference>
<dbReference type="GO" id="GO:0042254">
    <property type="term" value="P:ribosome biogenesis"/>
    <property type="evidence" value="ECO:0007669"/>
    <property type="project" value="UniProtKB-KW"/>
</dbReference>
<evidence type="ECO:0000313" key="12">
    <source>
        <dbReference type="EMBL" id="TGN11989.1"/>
    </source>
</evidence>
<dbReference type="RefSeq" id="WP_135763429.1">
    <property type="nucleotide sequence ID" value="NZ_RQHV01000036.1"/>
</dbReference>
<dbReference type="PIRSF" id="PIRSF006485">
    <property type="entry name" value="GTP-binding_EngA"/>
    <property type="match status" value="1"/>
</dbReference>
<dbReference type="OrthoDB" id="9805918at2"/>
<dbReference type="GO" id="GO:0043022">
    <property type="term" value="F:ribosome binding"/>
    <property type="evidence" value="ECO:0007669"/>
    <property type="project" value="TreeGrafter"/>
</dbReference>
<dbReference type="NCBIfam" id="TIGR00231">
    <property type="entry name" value="small_GTP"/>
    <property type="match status" value="2"/>
</dbReference>
<keyword evidence="5 8" id="KW-0547">Nucleotide-binding</keyword>
<dbReference type="HAMAP" id="MF_00195">
    <property type="entry name" value="GTPase_Der"/>
    <property type="match status" value="1"/>
</dbReference>
<sequence length="454" mass="51872">MKGLPIVSIVGRQNVGKSTLFNAILRAQSAITENTPGVTRDVLQKLVEKDDFKIPFYLCDTPGLDIENLDEINTEILEIAFEHLRRSDLIIHVMDHKDLRPYDHKLVALLKKDETLSQIPVLSLVNKVDTDQDEYDLEPFYQLGINEIVPISAIGRRNFSLLYDKINFLLPVNKKKPDDPYCRIAIIGKPNSGKSSLLNTLLGFKRAVVSEVPGTTRDSVHSQFMFQEKKLEIIDTAGIRRKSKGGESLEFYSYKRTLFALGEADVVILLIDALKGFGEFDKKIFSEIQEMGKPMILAVNKWDAVADKESNSWKNYQERLFFRMSILKERPVLSLSATEKLRTHKLLETCVELYEKSQKKLTTRALNNWLSKWSGKNKVGKASNRPPKVFYATQISQIPFKILFFVNDSKLFPSNILSFFRKNIVSEFGLEGLSVELELRNRSDSKDKDKEGKE</sequence>
<feature type="binding site" evidence="8">
    <location>
        <begin position="300"/>
        <end position="303"/>
    </location>
    <ligand>
        <name>GTP</name>
        <dbReference type="ChEBI" id="CHEBI:37565"/>
        <label>2</label>
    </ligand>
</feature>
<feature type="binding site" evidence="8">
    <location>
        <begin position="60"/>
        <end position="64"/>
    </location>
    <ligand>
        <name>GTP</name>
        <dbReference type="ChEBI" id="CHEBI:37565"/>
        <label>1</label>
    </ligand>
</feature>
<proteinExistence type="inferred from homology"/>
<evidence type="ECO:0000256" key="8">
    <source>
        <dbReference type="HAMAP-Rule" id="MF_00195"/>
    </source>
</evidence>
<keyword evidence="13" id="KW-1185">Reference proteome</keyword>
<feature type="domain" description="EngA-type G" evidence="11">
    <location>
        <begin position="182"/>
        <end position="358"/>
    </location>
</feature>
<dbReference type="InterPro" id="IPR006073">
    <property type="entry name" value="GTP-bd"/>
</dbReference>
<evidence type="ECO:0000256" key="2">
    <source>
        <dbReference type="ARBA" id="ARBA00020953"/>
    </source>
</evidence>
<dbReference type="NCBIfam" id="TIGR03594">
    <property type="entry name" value="GTPase_EngA"/>
    <property type="match status" value="1"/>
</dbReference>
<evidence type="ECO:0000259" key="11">
    <source>
        <dbReference type="PROSITE" id="PS51712"/>
    </source>
</evidence>
<gene>
    <name evidence="8" type="primary">der</name>
    <name evidence="12" type="ORF">EHS11_05640</name>
</gene>
<name>A0A4R9LVQ4_9LEPT</name>
<dbReference type="Pfam" id="PF01926">
    <property type="entry name" value="MMR_HSR1"/>
    <property type="match status" value="2"/>
</dbReference>
<comment type="caution">
    <text evidence="12">The sequence shown here is derived from an EMBL/GenBank/DDBJ whole genome shotgun (WGS) entry which is preliminary data.</text>
</comment>
<dbReference type="InterPro" id="IPR015946">
    <property type="entry name" value="KH_dom-like_a/b"/>
</dbReference>
<dbReference type="InterPro" id="IPR027417">
    <property type="entry name" value="P-loop_NTPase"/>
</dbReference>
<protein>
    <recommendedName>
        <fullName evidence="2 8">GTPase Der</fullName>
    </recommendedName>
    <alternativeName>
        <fullName evidence="7 8">GTP-binding protein EngA</fullName>
    </alternativeName>
</protein>
<dbReference type="CDD" id="cd01895">
    <property type="entry name" value="EngA2"/>
    <property type="match status" value="1"/>
</dbReference>
<comment type="similarity">
    <text evidence="1 8 9 10">Belongs to the TRAFAC class TrmE-Era-EngA-EngB-Septin-like GTPase superfamily. EngA (Der) GTPase family.</text>
</comment>
<evidence type="ECO:0000313" key="13">
    <source>
        <dbReference type="Proteomes" id="UP000298264"/>
    </source>
</evidence>
<dbReference type="Gene3D" id="3.40.50.300">
    <property type="entry name" value="P-loop containing nucleotide triphosphate hydrolases"/>
    <property type="match status" value="2"/>
</dbReference>
<dbReference type="Gene3D" id="3.30.300.20">
    <property type="match status" value="1"/>
</dbReference>
<reference evidence="12" key="1">
    <citation type="journal article" date="2019" name="PLoS Negl. Trop. Dis.">
        <title>Revisiting the worldwide diversity of Leptospira species in the environment.</title>
        <authorList>
            <person name="Vincent A.T."/>
            <person name="Schiettekatte O."/>
            <person name="Bourhy P."/>
            <person name="Veyrier F.J."/>
            <person name="Picardeau M."/>
        </authorList>
    </citation>
    <scope>NUCLEOTIDE SEQUENCE [LARGE SCALE GENOMIC DNA]</scope>
    <source>
        <strain evidence="12">201400974</strain>
    </source>
</reference>
<feature type="binding site" evidence="8">
    <location>
        <begin position="11"/>
        <end position="18"/>
    </location>
    <ligand>
        <name>GTP</name>
        <dbReference type="ChEBI" id="CHEBI:37565"/>
        <label>1</label>
    </ligand>
</feature>
<comment type="function">
    <text evidence="8 10">GTPase that plays an essential role in the late steps of ribosome biogenesis.</text>
</comment>
<dbReference type="InterPro" id="IPR031166">
    <property type="entry name" value="G_ENGA"/>
</dbReference>
<dbReference type="Pfam" id="PF14714">
    <property type="entry name" value="KH_dom-like"/>
    <property type="match status" value="1"/>
</dbReference>
<evidence type="ECO:0000256" key="10">
    <source>
        <dbReference type="RuleBase" id="RU004481"/>
    </source>
</evidence>
<evidence type="ECO:0000256" key="4">
    <source>
        <dbReference type="ARBA" id="ARBA00022737"/>
    </source>
</evidence>
<evidence type="ECO:0000256" key="9">
    <source>
        <dbReference type="PROSITE-ProRule" id="PRU01049"/>
    </source>
</evidence>
<keyword evidence="4 10" id="KW-0677">Repeat</keyword>
<dbReference type="PROSITE" id="PS51712">
    <property type="entry name" value="G_ENGA"/>
    <property type="match status" value="1"/>
</dbReference>
<dbReference type="SUPFAM" id="SSF52540">
    <property type="entry name" value="P-loop containing nucleoside triphosphate hydrolases"/>
    <property type="match status" value="2"/>
</dbReference>
<dbReference type="EMBL" id="RQHV01000036">
    <property type="protein sequence ID" value="TGN11989.1"/>
    <property type="molecule type" value="Genomic_DNA"/>
</dbReference>
<feature type="binding site" evidence="8">
    <location>
        <begin position="126"/>
        <end position="129"/>
    </location>
    <ligand>
        <name>GTP</name>
        <dbReference type="ChEBI" id="CHEBI:37565"/>
        <label>1</label>
    </ligand>
</feature>
<dbReference type="AlphaFoldDB" id="A0A4R9LVQ4"/>
<keyword evidence="6 8" id="KW-0342">GTP-binding</keyword>
<dbReference type="PANTHER" id="PTHR43834">
    <property type="entry name" value="GTPASE DER"/>
    <property type="match status" value="1"/>
</dbReference>
<dbReference type="PRINTS" id="PR00326">
    <property type="entry name" value="GTP1OBG"/>
</dbReference>
<evidence type="ECO:0000256" key="3">
    <source>
        <dbReference type="ARBA" id="ARBA00022517"/>
    </source>
</evidence>
<evidence type="ECO:0000256" key="1">
    <source>
        <dbReference type="ARBA" id="ARBA00008279"/>
    </source>
</evidence>
<feature type="binding site" evidence="8">
    <location>
        <begin position="235"/>
        <end position="239"/>
    </location>
    <ligand>
        <name>GTP</name>
        <dbReference type="ChEBI" id="CHEBI:37565"/>
        <label>2</label>
    </ligand>
</feature>
<keyword evidence="3 8" id="KW-0690">Ribosome biogenesis</keyword>
<feature type="binding site" evidence="8">
    <location>
        <begin position="188"/>
        <end position="195"/>
    </location>
    <ligand>
        <name>GTP</name>
        <dbReference type="ChEBI" id="CHEBI:37565"/>
        <label>2</label>
    </ligand>
</feature>
<dbReference type="InterPro" id="IPR005225">
    <property type="entry name" value="Small_GTP-bd"/>
</dbReference>
<dbReference type="InterPro" id="IPR016484">
    <property type="entry name" value="GTPase_Der"/>
</dbReference>
<organism evidence="12 13">
    <name type="scientific">Leptospira ilyithenensis</name>
    <dbReference type="NCBI Taxonomy" id="2484901"/>
    <lineage>
        <taxon>Bacteria</taxon>
        <taxon>Pseudomonadati</taxon>
        <taxon>Spirochaetota</taxon>
        <taxon>Spirochaetia</taxon>
        <taxon>Leptospirales</taxon>
        <taxon>Leptospiraceae</taxon>
        <taxon>Leptospira</taxon>
    </lineage>
</organism>
<evidence type="ECO:0000256" key="7">
    <source>
        <dbReference type="ARBA" id="ARBA00032345"/>
    </source>
</evidence>
<dbReference type="GO" id="GO:0005525">
    <property type="term" value="F:GTP binding"/>
    <property type="evidence" value="ECO:0007669"/>
    <property type="project" value="UniProtKB-UniRule"/>
</dbReference>
<dbReference type="Proteomes" id="UP000298264">
    <property type="component" value="Unassembled WGS sequence"/>
</dbReference>
<dbReference type="PANTHER" id="PTHR43834:SF6">
    <property type="entry name" value="GTPASE DER"/>
    <property type="match status" value="1"/>
</dbReference>
<evidence type="ECO:0000256" key="5">
    <source>
        <dbReference type="ARBA" id="ARBA00022741"/>
    </source>
</evidence>
<comment type="subunit">
    <text evidence="8">Associates with the 50S ribosomal subunit.</text>
</comment>
<accession>A0A4R9LVQ4</accession>
<evidence type="ECO:0000256" key="6">
    <source>
        <dbReference type="ARBA" id="ARBA00023134"/>
    </source>
</evidence>